<reference evidence="1" key="1">
    <citation type="submission" date="2020-05" db="EMBL/GenBank/DDBJ databases">
        <title>Mycena genomes resolve the evolution of fungal bioluminescence.</title>
        <authorList>
            <person name="Tsai I.J."/>
        </authorList>
    </citation>
    <scope>NUCLEOTIDE SEQUENCE</scope>
    <source>
        <strain evidence="1">171206Taipei</strain>
    </source>
</reference>
<organism evidence="1 2">
    <name type="scientific">Mycena indigotica</name>
    <dbReference type="NCBI Taxonomy" id="2126181"/>
    <lineage>
        <taxon>Eukaryota</taxon>
        <taxon>Fungi</taxon>
        <taxon>Dikarya</taxon>
        <taxon>Basidiomycota</taxon>
        <taxon>Agaricomycotina</taxon>
        <taxon>Agaricomycetes</taxon>
        <taxon>Agaricomycetidae</taxon>
        <taxon>Agaricales</taxon>
        <taxon>Marasmiineae</taxon>
        <taxon>Mycenaceae</taxon>
        <taxon>Mycena</taxon>
    </lineage>
</organism>
<proteinExistence type="predicted"/>
<dbReference type="InterPro" id="IPR036047">
    <property type="entry name" value="F-box-like_dom_sf"/>
</dbReference>
<dbReference type="SUPFAM" id="SSF81383">
    <property type="entry name" value="F-box domain"/>
    <property type="match status" value="1"/>
</dbReference>
<protein>
    <submittedName>
        <fullName evidence="1">F-box domain-containing protein</fullName>
    </submittedName>
</protein>
<sequence>MPAQVPKSPPLIFGIPSEVLQEILLLCHPRDVAAFCGTCQSGGDRGMDQYLWRQLFLGLFDVPPNVDSCRWRCELSARMKAERDVCRAGRQDAGLSEADLRAALETLVIVAAQISDANDSTDSLPSRNAEWLNNVLHKSRILDTPSSLSKDCQYVDRLRTYMALSLHENDDESIRRIRTQSRCFIYDLRNYHEANSWGPYLGDKINWTHLNYVVNVIVTNLREQPALNLPIPPHGLAATRAYSAPGSRSPEDWAGVEGTWHRYVSFMDYRDLFAFNFGGILANHRDPAFFDNLHFREATRLIELTLHLIPREEMRIKFSTNDPPVATHPDYPTLYFSGTSRGISMLHLQPTVQGLVYMDLDGIPRWKFTSMQSSTPQWSSEGVQLGKPGSQMGLAGVWSAFGHDRDDPAGPFWAWKVSSD</sequence>
<evidence type="ECO:0000313" key="1">
    <source>
        <dbReference type="EMBL" id="KAF7306596.1"/>
    </source>
</evidence>
<comment type="caution">
    <text evidence="1">The sequence shown here is derived from an EMBL/GenBank/DDBJ whole genome shotgun (WGS) entry which is preliminary data.</text>
</comment>
<dbReference type="OrthoDB" id="3226064at2759"/>
<dbReference type="Proteomes" id="UP000636479">
    <property type="component" value="Unassembled WGS sequence"/>
</dbReference>
<accession>A0A8H6SXQ7</accession>
<name>A0A8H6SXQ7_9AGAR</name>
<dbReference type="AlphaFoldDB" id="A0A8H6SXQ7"/>
<gene>
    <name evidence="1" type="ORF">MIND_00450900</name>
</gene>
<keyword evidence="2" id="KW-1185">Reference proteome</keyword>
<dbReference type="RefSeq" id="XP_037221615.1">
    <property type="nucleotide sequence ID" value="XM_037361323.1"/>
</dbReference>
<dbReference type="GeneID" id="59343839"/>
<evidence type="ECO:0000313" key="2">
    <source>
        <dbReference type="Proteomes" id="UP000636479"/>
    </source>
</evidence>
<dbReference type="EMBL" id="JACAZF010000004">
    <property type="protein sequence ID" value="KAF7306596.1"/>
    <property type="molecule type" value="Genomic_DNA"/>
</dbReference>